<reference evidence="1 2" key="1">
    <citation type="submission" date="2014-07" db="EMBL/GenBank/DDBJ databases">
        <title>Genome of Chryseobacterium luteum DSM 18605.</title>
        <authorList>
            <person name="Stropko S.J."/>
            <person name="Pipes S.E."/>
            <person name="Newman J.D."/>
        </authorList>
    </citation>
    <scope>NUCLEOTIDE SEQUENCE [LARGE SCALE GENOMIC DNA]</scope>
    <source>
        <strain evidence="1 2">DSM 18605</strain>
    </source>
</reference>
<dbReference type="AlphaFoldDB" id="A0A085ZB68"/>
<dbReference type="eggNOG" id="ENOG5033T6V">
    <property type="taxonomic scope" value="Bacteria"/>
</dbReference>
<evidence type="ECO:0000313" key="1">
    <source>
        <dbReference type="EMBL" id="KFF01682.1"/>
    </source>
</evidence>
<name>A0A085ZB68_9FLAO</name>
<dbReference type="EMBL" id="JPRO01000015">
    <property type="protein sequence ID" value="KFF01682.1"/>
    <property type="molecule type" value="Genomic_DNA"/>
</dbReference>
<dbReference type="RefSeq" id="WP_034706565.1">
    <property type="nucleotide sequence ID" value="NZ_JPRO01000015.1"/>
</dbReference>
<sequence length="288" mass="33305">MTNTETPHRGKGYFKAKTNNILQMTKNYCLTFFIVLLFNFSFGQTPPLPPAPKEAGNYSSKDNSRKEMIRPIEISVNNEKKEAIPQNNIPKFNISIDQSMDKNSIYYFKNIEEQIAKLDTLLSGEQIISLTKYKIHTKAIHPAYLDSLANKAYLLNENKNYRAAIEVSEKILTRSPNNITAHKEMAYAYKRLDDPKRSNLHFSMMVKIIKSVFKYGDGSRQSPYILNNFFEGLSIYEAMYSCFPKKVTLILTTDKNLLGGYDCFHIMRFSNLNHWLPSLSEEDYKVEQ</sequence>
<proteinExistence type="predicted"/>
<dbReference type="Proteomes" id="UP000028703">
    <property type="component" value="Unassembled WGS sequence"/>
</dbReference>
<dbReference type="SUPFAM" id="SSF48452">
    <property type="entry name" value="TPR-like"/>
    <property type="match status" value="1"/>
</dbReference>
<protein>
    <submittedName>
        <fullName evidence="1">Uncharacterized protein</fullName>
    </submittedName>
</protein>
<organism evidence="1 2">
    <name type="scientific">Chryseobacterium luteum</name>
    <dbReference type="NCBI Taxonomy" id="421531"/>
    <lineage>
        <taxon>Bacteria</taxon>
        <taxon>Pseudomonadati</taxon>
        <taxon>Bacteroidota</taxon>
        <taxon>Flavobacteriia</taxon>
        <taxon>Flavobacteriales</taxon>
        <taxon>Weeksellaceae</taxon>
        <taxon>Chryseobacterium group</taxon>
        <taxon>Chryseobacterium</taxon>
    </lineage>
</organism>
<dbReference type="InterPro" id="IPR011990">
    <property type="entry name" value="TPR-like_helical_dom_sf"/>
</dbReference>
<comment type="caution">
    <text evidence="1">The sequence shown here is derived from an EMBL/GenBank/DDBJ whole genome shotgun (WGS) entry which is preliminary data.</text>
</comment>
<gene>
    <name evidence="1" type="ORF">IX38_16570</name>
</gene>
<keyword evidence="2" id="KW-1185">Reference proteome</keyword>
<dbReference type="Gene3D" id="1.25.40.10">
    <property type="entry name" value="Tetratricopeptide repeat domain"/>
    <property type="match status" value="1"/>
</dbReference>
<dbReference type="STRING" id="421531.IX38_16570"/>
<evidence type="ECO:0000313" key="2">
    <source>
        <dbReference type="Proteomes" id="UP000028703"/>
    </source>
</evidence>
<accession>A0A085ZB68</accession>